<dbReference type="Proteomes" id="UP000000763">
    <property type="component" value="Chromosome 9"/>
</dbReference>
<proteinExistence type="predicted"/>
<organism evidence="2 3">
    <name type="scientific">Oryza sativa subsp. japonica</name>
    <name type="common">Rice</name>
    <dbReference type="NCBI Taxonomy" id="39947"/>
    <lineage>
        <taxon>Eukaryota</taxon>
        <taxon>Viridiplantae</taxon>
        <taxon>Streptophyta</taxon>
        <taxon>Embryophyta</taxon>
        <taxon>Tracheophyta</taxon>
        <taxon>Spermatophyta</taxon>
        <taxon>Magnoliopsida</taxon>
        <taxon>Liliopsida</taxon>
        <taxon>Poales</taxon>
        <taxon>Poaceae</taxon>
        <taxon>BOP clade</taxon>
        <taxon>Oryzoideae</taxon>
        <taxon>Oryzeae</taxon>
        <taxon>Oryzinae</taxon>
        <taxon>Oryza</taxon>
        <taxon>Oryza sativa</taxon>
    </lineage>
</organism>
<feature type="region of interest" description="Disordered" evidence="1">
    <location>
        <begin position="81"/>
        <end position="105"/>
    </location>
</feature>
<name>Q69P31_ORYSJ</name>
<dbReference type="EMBL" id="AP005586">
    <property type="protein sequence ID" value="BAD36171.1"/>
    <property type="molecule type" value="Genomic_DNA"/>
</dbReference>
<dbReference type="AlphaFoldDB" id="Q69P31"/>
<reference evidence="3" key="2">
    <citation type="journal article" date="2008" name="Nucleic Acids Res.">
        <title>The rice annotation project database (RAP-DB): 2008 update.</title>
        <authorList>
            <consortium name="The rice annotation project (RAP)"/>
        </authorList>
    </citation>
    <scope>GENOME REANNOTATION</scope>
    <source>
        <strain evidence="3">cv. Nipponbare</strain>
    </source>
</reference>
<evidence type="ECO:0000313" key="2">
    <source>
        <dbReference type="EMBL" id="BAD36171.1"/>
    </source>
</evidence>
<gene>
    <name evidence="2" type="primary">P0450F09.13</name>
</gene>
<reference evidence="3" key="1">
    <citation type="journal article" date="2005" name="Nature">
        <title>The map-based sequence of the rice genome.</title>
        <authorList>
            <consortium name="International rice genome sequencing project (IRGSP)"/>
            <person name="Matsumoto T."/>
            <person name="Wu J."/>
            <person name="Kanamori H."/>
            <person name="Katayose Y."/>
            <person name="Fujisawa M."/>
            <person name="Namiki N."/>
            <person name="Mizuno H."/>
            <person name="Yamamoto K."/>
            <person name="Antonio B.A."/>
            <person name="Baba T."/>
            <person name="Sakata K."/>
            <person name="Nagamura Y."/>
            <person name="Aoki H."/>
            <person name="Arikawa K."/>
            <person name="Arita K."/>
            <person name="Bito T."/>
            <person name="Chiden Y."/>
            <person name="Fujitsuka N."/>
            <person name="Fukunaka R."/>
            <person name="Hamada M."/>
            <person name="Harada C."/>
            <person name="Hayashi A."/>
            <person name="Hijishita S."/>
            <person name="Honda M."/>
            <person name="Hosokawa S."/>
            <person name="Ichikawa Y."/>
            <person name="Idonuma A."/>
            <person name="Iijima M."/>
            <person name="Ikeda M."/>
            <person name="Ikeno M."/>
            <person name="Ito K."/>
            <person name="Ito S."/>
            <person name="Ito T."/>
            <person name="Ito Y."/>
            <person name="Ito Y."/>
            <person name="Iwabuchi A."/>
            <person name="Kamiya K."/>
            <person name="Karasawa W."/>
            <person name="Kurita K."/>
            <person name="Katagiri S."/>
            <person name="Kikuta A."/>
            <person name="Kobayashi H."/>
            <person name="Kobayashi N."/>
            <person name="Machita K."/>
            <person name="Maehara T."/>
            <person name="Masukawa M."/>
            <person name="Mizubayashi T."/>
            <person name="Mukai Y."/>
            <person name="Nagasaki H."/>
            <person name="Nagata Y."/>
            <person name="Naito S."/>
            <person name="Nakashima M."/>
            <person name="Nakama Y."/>
            <person name="Nakamichi Y."/>
            <person name="Nakamura M."/>
            <person name="Meguro A."/>
            <person name="Negishi M."/>
            <person name="Ohta I."/>
            <person name="Ohta T."/>
            <person name="Okamoto M."/>
            <person name="Ono N."/>
            <person name="Saji S."/>
            <person name="Sakaguchi M."/>
            <person name="Sakai K."/>
            <person name="Shibata M."/>
            <person name="Shimokawa T."/>
            <person name="Song J."/>
            <person name="Takazaki Y."/>
            <person name="Terasawa K."/>
            <person name="Tsugane M."/>
            <person name="Tsuji K."/>
            <person name="Ueda S."/>
            <person name="Waki K."/>
            <person name="Yamagata H."/>
            <person name="Yamamoto M."/>
            <person name="Yamamoto S."/>
            <person name="Yamane H."/>
            <person name="Yoshiki S."/>
            <person name="Yoshihara R."/>
            <person name="Yukawa K."/>
            <person name="Zhong H."/>
            <person name="Yano M."/>
            <person name="Yuan Q."/>
            <person name="Ouyang S."/>
            <person name="Liu J."/>
            <person name="Jones K.M."/>
            <person name="Gansberger K."/>
            <person name="Moffat K."/>
            <person name="Hill J."/>
            <person name="Bera J."/>
            <person name="Fadrosh D."/>
            <person name="Jin S."/>
            <person name="Johri S."/>
            <person name="Kim M."/>
            <person name="Overton L."/>
            <person name="Reardon M."/>
            <person name="Tsitrin T."/>
            <person name="Vuong H."/>
            <person name="Weaver B."/>
            <person name="Ciecko A."/>
            <person name="Tallon L."/>
            <person name="Jackson J."/>
            <person name="Pai G."/>
            <person name="Aken S.V."/>
            <person name="Utterback T."/>
            <person name="Reidmuller S."/>
            <person name="Feldblyum T."/>
            <person name="Hsiao J."/>
            <person name="Zismann V."/>
            <person name="Iobst S."/>
            <person name="de Vazeille A.R."/>
            <person name="Buell C.R."/>
            <person name="Ying K."/>
            <person name="Li Y."/>
            <person name="Lu T."/>
            <person name="Huang Y."/>
            <person name="Zhao Q."/>
            <person name="Feng Q."/>
            <person name="Zhang L."/>
            <person name="Zhu J."/>
            <person name="Weng Q."/>
            <person name="Mu J."/>
            <person name="Lu Y."/>
            <person name="Fan D."/>
            <person name="Liu Y."/>
            <person name="Guan J."/>
            <person name="Zhang Y."/>
            <person name="Yu S."/>
            <person name="Liu X."/>
            <person name="Zhang Y."/>
            <person name="Hong G."/>
            <person name="Han B."/>
            <person name="Choisne N."/>
            <person name="Demange N."/>
            <person name="Orjeda G."/>
            <person name="Samain S."/>
            <person name="Cattolico L."/>
            <person name="Pelletier E."/>
            <person name="Couloux A."/>
            <person name="Segurens B."/>
            <person name="Wincker P."/>
            <person name="D'Hont A."/>
            <person name="Scarpelli C."/>
            <person name="Weissenbach J."/>
            <person name="Salanoubat M."/>
            <person name="Quetier F."/>
            <person name="Yu Y."/>
            <person name="Kim H.R."/>
            <person name="Rambo T."/>
            <person name="Currie J."/>
            <person name="Collura K."/>
            <person name="Luo M."/>
            <person name="Yang T."/>
            <person name="Ammiraju J.S.S."/>
            <person name="Engler F."/>
            <person name="Soderlund C."/>
            <person name="Wing R.A."/>
            <person name="Palmer L.E."/>
            <person name="de la Bastide M."/>
            <person name="Spiegel L."/>
            <person name="Nascimento L."/>
            <person name="Zutavern T."/>
            <person name="O'Shaughnessy A."/>
            <person name="Dike S."/>
            <person name="Dedhia N."/>
            <person name="Preston R."/>
            <person name="Balija V."/>
            <person name="McCombie W.R."/>
            <person name="Chow T."/>
            <person name="Chen H."/>
            <person name="Chung M."/>
            <person name="Chen C."/>
            <person name="Shaw J."/>
            <person name="Wu H."/>
            <person name="Hsiao K."/>
            <person name="Chao Y."/>
            <person name="Chu M."/>
            <person name="Cheng C."/>
            <person name="Hour A."/>
            <person name="Lee P."/>
            <person name="Lin S."/>
            <person name="Lin Y."/>
            <person name="Liou J."/>
            <person name="Liu S."/>
            <person name="Hsing Y."/>
            <person name="Raghuvanshi S."/>
            <person name="Mohanty A."/>
            <person name="Bharti A.K."/>
            <person name="Gaur A."/>
            <person name="Gupta V."/>
            <person name="Kumar D."/>
            <person name="Ravi V."/>
            <person name="Vij S."/>
            <person name="Kapur A."/>
            <person name="Khurana P."/>
            <person name="Khurana P."/>
            <person name="Khurana J.P."/>
            <person name="Tyagi A.K."/>
            <person name="Gaikwad K."/>
            <person name="Singh A."/>
            <person name="Dalal V."/>
            <person name="Srivastava S."/>
            <person name="Dixit A."/>
            <person name="Pal A.K."/>
            <person name="Ghazi I.A."/>
            <person name="Yadav M."/>
            <person name="Pandit A."/>
            <person name="Bhargava A."/>
            <person name="Sureshbabu K."/>
            <person name="Batra K."/>
            <person name="Sharma T.R."/>
            <person name="Mohapatra T."/>
            <person name="Singh N.K."/>
            <person name="Messing J."/>
            <person name="Nelson A.B."/>
            <person name="Fuks G."/>
            <person name="Kavchok S."/>
            <person name="Keizer G."/>
            <person name="Linton E."/>
            <person name="Llaca V."/>
            <person name="Song R."/>
            <person name="Tanyolac B."/>
            <person name="Young S."/>
            <person name="Ho-Il K."/>
            <person name="Hahn J.H."/>
            <person name="Sangsakoo G."/>
            <person name="Vanavichit A."/>
            <person name="de Mattos Luiz.A.T."/>
            <person name="Zimmer P.D."/>
            <person name="Malone G."/>
            <person name="Dellagostin O."/>
            <person name="de Oliveira A.C."/>
            <person name="Bevan M."/>
            <person name="Bancroft I."/>
            <person name="Minx P."/>
            <person name="Cordum H."/>
            <person name="Wilson R."/>
            <person name="Cheng Z."/>
            <person name="Jin W."/>
            <person name="Jiang J."/>
            <person name="Leong S.A."/>
            <person name="Iwama H."/>
            <person name="Gojobori T."/>
            <person name="Itoh T."/>
            <person name="Niimura Y."/>
            <person name="Fujii Y."/>
            <person name="Habara T."/>
            <person name="Sakai H."/>
            <person name="Sato Y."/>
            <person name="Wilson G."/>
            <person name="Kumar K."/>
            <person name="McCouch S."/>
            <person name="Juretic N."/>
            <person name="Hoen D."/>
            <person name="Wright S."/>
            <person name="Bruskiewich R."/>
            <person name="Bureau T."/>
            <person name="Miyao A."/>
            <person name="Hirochika H."/>
            <person name="Nishikawa T."/>
            <person name="Kadowaki K."/>
            <person name="Sugiura M."/>
            <person name="Burr B."/>
            <person name="Sasaki T."/>
        </authorList>
    </citation>
    <scope>NUCLEOTIDE SEQUENCE [LARGE SCALE GENOMIC DNA]</scope>
    <source>
        <strain evidence="3">cv. Nipponbare</strain>
    </source>
</reference>
<accession>Q69P31</accession>
<feature type="compositionally biased region" description="Low complexity" evidence="1">
    <location>
        <begin position="92"/>
        <end position="105"/>
    </location>
</feature>
<evidence type="ECO:0000256" key="1">
    <source>
        <dbReference type="SAM" id="MobiDB-lite"/>
    </source>
</evidence>
<feature type="region of interest" description="Disordered" evidence="1">
    <location>
        <begin position="1"/>
        <end position="58"/>
    </location>
</feature>
<sequence>MSAWSLAPSELPGSSPTHRRPDPAAARAHRPPPPPTRPRPLRCPRRPPPRALPQPHRSCHACQVQEAAMVTMVRMSVVGCCIGGGDGARPVSTAASTPSTSGGLP</sequence>
<protein>
    <submittedName>
        <fullName evidence="2">Uncharacterized protein</fullName>
    </submittedName>
</protein>
<evidence type="ECO:0000313" key="3">
    <source>
        <dbReference type="Proteomes" id="UP000000763"/>
    </source>
</evidence>
<feature type="compositionally biased region" description="Basic residues" evidence="1">
    <location>
        <begin position="39"/>
        <end position="48"/>
    </location>
</feature>